<reference evidence="16 17" key="1">
    <citation type="journal article" date="2013" name="Genome Biol.">
        <title>Draft genome of the mountain pine beetle, Dendroctonus ponderosae Hopkins, a major forest pest.</title>
        <authorList>
            <person name="Keeling C.I."/>
            <person name="Yuen M.M."/>
            <person name="Liao N.Y."/>
            <person name="Docking T.R."/>
            <person name="Chan S.K."/>
            <person name="Taylor G.A."/>
            <person name="Palmquist D.L."/>
            <person name="Jackman S.D."/>
            <person name="Nguyen A."/>
            <person name="Li M."/>
            <person name="Henderson H."/>
            <person name="Janes J.K."/>
            <person name="Zhao Y."/>
            <person name="Pandoh P."/>
            <person name="Moore R."/>
            <person name="Sperling F.A."/>
            <person name="Huber D.P."/>
            <person name="Birol I."/>
            <person name="Jones S.J."/>
            <person name="Bohlmann J."/>
        </authorList>
    </citation>
    <scope>NUCLEOTIDE SEQUENCE</scope>
</reference>
<dbReference type="PANTHER" id="PTHR24291">
    <property type="entry name" value="CYTOCHROME P450 FAMILY 4"/>
    <property type="match status" value="1"/>
</dbReference>
<dbReference type="GO" id="GO:0020037">
    <property type="term" value="F:heme binding"/>
    <property type="evidence" value="ECO:0007669"/>
    <property type="project" value="InterPro"/>
</dbReference>
<dbReference type="GO" id="GO:0005506">
    <property type="term" value="F:iron ion binding"/>
    <property type="evidence" value="ECO:0007669"/>
    <property type="project" value="InterPro"/>
</dbReference>
<evidence type="ECO:0000256" key="15">
    <source>
        <dbReference type="SAM" id="MobiDB-lite"/>
    </source>
</evidence>
<evidence type="ECO:0000256" key="2">
    <source>
        <dbReference type="ARBA" id="ARBA00003690"/>
    </source>
</evidence>
<dbReference type="PRINTS" id="PR00385">
    <property type="entry name" value="P450"/>
</dbReference>
<evidence type="ECO:0000256" key="8">
    <source>
        <dbReference type="ARBA" id="ARBA00022824"/>
    </source>
</evidence>
<comment type="similarity">
    <text evidence="5">Belongs to the cytochrome P450 family.</text>
</comment>
<dbReference type="Pfam" id="PF00067">
    <property type="entry name" value="p450"/>
    <property type="match status" value="1"/>
</dbReference>
<keyword evidence="12" id="KW-0503">Monooxygenase</keyword>
<keyword evidence="11 14" id="KW-0408">Iron</keyword>
<evidence type="ECO:0000313" key="16">
    <source>
        <dbReference type="EMBL" id="ERL87266.1"/>
    </source>
</evidence>
<dbReference type="GO" id="GO:0016705">
    <property type="term" value="F:oxidoreductase activity, acting on paired donors, with incorporation or reduction of molecular oxygen"/>
    <property type="evidence" value="ECO:0007669"/>
    <property type="project" value="InterPro"/>
</dbReference>
<dbReference type="InterPro" id="IPR001128">
    <property type="entry name" value="Cyt_P450"/>
</dbReference>
<evidence type="ECO:0000256" key="9">
    <source>
        <dbReference type="ARBA" id="ARBA00022848"/>
    </source>
</evidence>
<comment type="function">
    <text evidence="2">May be involved in the metabolism of insect hormones and in the breakdown of synthetic insecticides.</text>
</comment>
<evidence type="ECO:0000256" key="7">
    <source>
        <dbReference type="ARBA" id="ARBA00022723"/>
    </source>
</evidence>
<evidence type="ECO:0000256" key="4">
    <source>
        <dbReference type="ARBA" id="ARBA00004406"/>
    </source>
</evidence>
<evidence type="ECO:0000256" key="5">
    <source>
        <dbReference type="ARBA" id="ARBA00010617"/>
    </source>
</evidence>
<evidence type="ECO:0000256" key="12">
    <source>
        <dbReference type="ARBA" id="ARBA00023033"/>
    </source>
</evidence>
<feature type="binding site" description="axial binding residue" evidence="14">
    <location>
        <position position="718"/>
    </location>
    <ligand>
        <name>heme</name>
        <dbReference type="ChEBI" id="CHEBI:30413"/>
    </ligand>
    <ligandPart>
        <name>Fe</name>
        <dbReference type="ChEBI" id="CHEBI:18248"/>
    </ligandPart>
</feature>
<protein>
    <recommendedName>
        <fullName evidence="18">Cytochrome P450</fullName>
    </recommendedName>
</protein>
<evidence type="ECO:0000256" key="13">
    <source>
        <dbReference type="ARBA" id="ARBA00023136"/>
    </source>
</evidence>
<organism evidence="16 17">
    <name type="scientific">Dendroctonus ponderosae</name>
    <name type="common">Mountain pine beetle</name>
    <dbReference type="NCBI Taxonomy" id="77166"/>
    <lineage>
        <taxon>Eukaryota</taxon>
        <taxon>Metazoa</taxon>
        <taxon>Ecdysozoa</taxon>
        <taxon>Arthropoda</taxon>
        <taxon>Hexapoda</taxon>
        <taxon>Insecta</taxon>
        <taxon>Pterygota</taxon>
        <taxon>Neoptera</taxon>
        <taxon>Endopterygota</taxon>
        <taxon>Coleoptera</taxon>
        <taxon>Polyphaga</taxon>
        <taxon>Cucujiformia</taxon>
        <taxon>Curculionidae</taxon>
        <taxon>Scolytinae</taxon>
        <taxon>Dendroctonus</taxon>
    </lineage>
</organism>
<dbReference type="InterPro" id="IPR017972">
    <property type="entry name" value="Cyt_P450_CS"/>
</dbReference>
<keyword evidence="9" id="KW-0492">Microsome</keyword>
<sequence length="773" mass="88710">MKNCKKMVSNHSCYVSESTTDEETGDMEYAPNSRQNKLPRKPTRTPKCFSKNALMARENRLKKKMYITTLESQVASLSADNKKMTQLHQNQSVLVKELKNEVKYLKSVLSNSEHIGKLIRAINFSTGIPIKSSIDRRASPSSRDAVNKSPIAQKIVPNGELPQEIRPETACVGYDFTRHPWDETEKLSQNNINFPTPESTSSYYDNSDIDELKKSLLLDIDVPSNMDVFFDDIIQEDLLEVPEKSSSSGTSADLTINLQEEEDVGMNFAYYCAEVFCILALFLAKYLWRKSRKCAAEGLQGPKRLPLLGNALTVWCKDEDIFENLVECFSKYPSPMRFDIFQHLFIIFREPVQVEKIFSTSALTAKDDIYKFIKYFDGEGLISGSGKKSCFERMLNIEKAVLGAKWKKDKRLLSPLFLKRNIVQYFGVMLNHAQILAGILEQEADRPAFDIQHYLHRAVADIVNETIIGVQTNAQCGELDDFLSCIGRGYQLVHERMVKPWLQVEFLFRLTPKYKELTRTRQVIHGFFRKVLRQVKKSHSHLGPKEIACRTILEQMLDIRDEVPDFSTDEELIHHMTTFYSASEDTATSICSFALVMMGMYPEYQKRVVEEMHSVIGCEELREEHLQRLDELQMVLKETLRLFPIAPLLLRKVSQNIEIDGFNIPAGTSLVVSIQNIHRDPRFWAKPNDFYPEHFLPEAVKKRHPYAYLPFSAGARGCIGKPYAYMIMKTLLVTILRKYSVEAVGSLQDKPITADISVRFKDHSYAVRIMKRV</sequence>
<dbReference type="CDD" id="cd14706">
    <property type="entry name" value="bZIP_CREBZF"/>
    <property type="match status" value="1"/>
</dbReference>
<dbReference type="Proteomes" id="UP000030742">
    <property type="component" value="Unassembled WGS sequence"/>
</dbReference>
<dbReference type="PRINTS" id="PR00463">
    <property type="entry name" value="EP450I"/>
</dbReference>
<comment type="subcellular location">
    <subcellularLocation>
        <location evidence="4">Endoplasmic reticulum membrane</location>
        <topology evidence="4">Peripheral membrane protein</topology>
    </subcellularLocation>
    <subcellularLocation>
        <location evidence="3">Microsome membrane</location>
        <topology evidence="3">Peripheral membrane protein</topology>
    </subcellularLocation>
</comment>
<dbReference type="SUPFAM" id="SSF48264">
    <property type="entry name" value="Cytochrome P450"/>
    <property type="match status" value="1"/>
</dbReference>
<dbReference type="GO" id="GO:0004497">
    <property type="term" value="F:monooxygenase activity"/>
    <property type="evidence" value="ECO:0007669"/>
    <property type="project" value="UniProtKB-KW"/>
</dbReference>
<comment type="cofactor">
    <cofactor evidence="1 14">
        <name>heme</name>
        <dbReference type="ChEBI" id="CHEBI:30413"/>
    </cofactor>
</comment>
<keyword evidence="6 14" id="KW-0349">Heme</keyword>
<dbReference type="Gene3D" id="1.20.5.170">
    <property type="match status" value="1"/>
</dbReference>
<dbReference type="EMBL" id="KB631924">
    <property type="protein sequence ID" value="ERL87266.1"/>
    <property type="molecule type" value="Genomic_DNA"/>
</dbReference>
<dbReference type="InterPro" id="IPR036396">
    <property type="entry name" value="Cyt_P450_sf"/>
</dbReference>
<dbReference type="PROSITE" id="PS00086">
    <property type="entry name" value="CYTOCHROME_P450"/>
    <property type="match status" value="1"/>
</dbReference>
<keyword evidence="7 14" id="KW-0479">Metal-binding</keyword>
<feature type="region of interest" description="Disordered" evidence="15">
    <location>
        <begin position="16"/>
        <end position="44"/>
    </location>
</feature>
<dbReference type="PANTHER" id="PTHR24291:SF189">
    <property type="entry name" value="CYTOCHROME P450 4C3-RELATED"/>
    <property type="match status" value="1"/>
</dbReference>
<proteinExistence type="inferred from homology"/>
<dbReference type="Gene3D" id="1.10.630.10">
    <property type="entry name" value="Cytochrome P450"/>
    <property type="match status" value="1"/>
</dbReference>
<keyword evidence="13" id="KW-0472">Membrane</keyword>
<dbReference type="STRING" id="77166.U4U9H7"/>
<evidence type="ECO:0000256" key="1">
    <source>
        <dbReference type="ARBA" id="ARBA00001971"/>
    </source>
</evidence>
<dbReference type="AlphaFoldDB" id="U4U9H7"/>
<evidence type="ECO:0000256" key="6">
    <source>
        <dbReference type="ARBA" id="ARBA00022617"/>
    </source>
</evidence>
<keyword evidence="8" id="KW-0256">Endoplasmic reticulum</keyword>
<dbReference type="InterPro" id="IPR002401">
    <property type="entry name" value="Cyt_P450_E_grp-I"/>
</dbReference>
<keyword evidence="10" id="KW-0560">Oxidoreductase</keyword>
<evidence type="ECO:0000313" key="17">
    <source>
        <dbReference type="Proteomes" id="UP000030742"/>
    </source>
</evidence>
<dbReference type="InterPro" id="IPR050196">
    <property type="entry name" value="Cytochrome_P450_Monoox"/>
</dbReference>
<evidence type="ECO:0000256" key="11">
    <source>
        <dbReference type="ARBA" id="ARBA00023004"/>
    </source>
</evidence>
<accession>U4U9H7</accession>
<dbReference type="GO" id="GO:0005789">
    <property type="term" value="C:endoplasmic reticulum membrane"/>
    <property type="evidence" value="ECO:0007669"/>
    <property type="project" value="UniProtKB-SubCell"/>
</dbReference>
<name>U4U9H7_DENPD</name>
<gene>
    <name evidence="16" type="ORF">D910_04662</name>
</gene>
<evidence type="ECO:0000256" key="14">
    <source>
        <dbReference type="PIRSR" id="PIRSR602401-1"/>
    </source>
</evidence>
<evidence type="ECO:0008006" key="18">
    <source>
        <dbReference type="Google" id="ProtNLM"/>
    </source>
</evidence>
<evidence type="ECO:0000256" key="10">
    <source>
        <dbReference type="ARBA" id="ARBA00023002"/>
    </source>
</evidence>
<dbReference type="OrthoDB" id="1470350at2759"/>
<evidence type="ECO:0000256" key="3">
    <source>
        <dbReference type="ARBA" id="ARBA00004174"/>
    </source>
</evidence>